<name>A0A0H2RGF8_9AGAM</name>
<sequence>MHGPVVEDVLSSISASEAQYNFEELITARKNHPSLLSKYNQEPDTLGLMTRQFEDSDGTLYLLDNDRREISFVLHGFISGAMLPLNLTEMISRDRFRPHHIQQQITVVGGGHEHFAEYLSAVSAIYRFMASSRRRADLKDYFNPVYGGTPGISASTKLFTKMKENSLHLDLNARIDLPSSIDPLSAVKQNAESHGFCYTEENHVIYRGVSCSRRCSTLSGTEALEVEPSYIATGQLVELRVSFRAYRTRFKHRVFKIKLNSVTVYSNSAAKMLLELSSSREELRKAREREVMVTLGAPKKRRHLDDIPSSFDDIAFLRRSNEQKHSDVDVNDVGELFDFQI</sequence>
<organism evidence="1 2">
    <name type="scientific">Schizopora paradoxa</name>
    <dbReference type="NCBI Taxonomy" id="27342"/>
    <lineage>
        <taxon>Eukaryota</taxon>
        <taxon>Fungi</taxon>
        <taxon>Dikarya</taxon>
        <taxon>Basidiomycota</taxon>
        <taxon>Agaricomycotina</taxon>
        <taxon>Agaricomycetes</taxon>
        <taxon>Hymenochaetales</taxon>
        <taxon>Schizoporaceae</taxon>
        <taxon>Schizopora</taxon>
    </lineage>
</organism>
<evidence type="ECO:0000313" key="1">
    <source>
        <dbReference type="EMBL" id="KLO10930.1"/>
    </source>
</evidence>
<proteinExistence type="predicted"/>
<reference evidence="1 2" key="1">
    <citation type="submission" date="2015-04" db="EMBL/GenBank/DDBJ databases">
        <title>Complete genome sequence of Schizopora paradoxa KUC8140, a cosmopolitan wood degrader in East Asia.</title>
        <authorList>
            <consortium name="DOE Joint Genome Institute"/>
            <person name="Min B."/>
            <person name="Park H."/>
            <person name="Jang Y."/>
            <person name="Kim J.-J."/>
            <person name="Kim K.H."/>
            <person name="Pangilinan J."/>
            <person name="Lipzen A."/>
            <person name="Riley R."/>
            <person name="Grigoriev I.V."/>
            <person name="Spatafora J.W."/>
            <person name="Choi I.-G."/>
        </authorList>
    </citation>
    <scope>NUCLEOTIDE SEQUENCE [LARGE SCALE GENOMIC DNA]</scope>
    <source>
        <strain evidence="1 2">KUC8140</strain>
    </source>
</reference>
<dbReference type="AlphaFoldDB" id="A0A0H2RGF8"/>
<dbReference type="Proteomes" id="UP000053477">
    <property type="component" value="Unassembled WGS sequence"/>
</dbReference>
<accession>A0A0H2RGF8</accession>
<gene>
    <name evidence="1" type="ORF">SCHPADRAFT_891994</name>
</gene>
<protein>
    <submittedName>
        <fullName evidence="1">Uncharacterized protein</fullName>
    </submittedName>
</protein>
<dbReference type="OrthoDB" id="3269456at2759"/>
<dbReference type="EMBL" id="KQ086013">
    <property type="protein sequence ID" value="KLO10930.1"/>
    <property type="molecule type" value="Genomic_DNA"/>
</dbReference>
<dbReference type="InParanoid" id="A0A0H2RGF8"/>
<evidence type="ECO:0000313" key="2">
    <source>
        <dbReference type="Proteomes" id="UP000053477"/>
    </source>
</evidence>
<keyword evidence="2" id="KW-1185">Reference proteome</keyword>